<dbReference type="AlphaFoldDB" id="A0AAD7ISR9"/>
<dbReference type="EMBL" id="JARKIB010000068">
    <property type="protein sequence ID" value="KAJ7749742.1"/>
    <property type="molecule type" value="Genomic_DNA"/>
</dbReference>
<evidence type="ECO:0000256" key="1">
    <source>
        <dbReference type="SAM" id="MobiDB-lite"/>
    </source>
</evidence>
<name>A0AAD7ISR9_9AGAR</name>
<evidence type="ECO:0000313" key="2">
    <source>
        <dbReference type="EMBL" id="KAJ7749742.1"/>
    </source>
</evidence>
<sequence length="190" mass="20780">MSGKKRKKATVYHFSATPAAAGPSGSSQAGTTAPATKPVLREKTSVSQSDGHVRQHRTVVEVPAATLAPKVHPDVRKEFAPIYDWYSGGDMGVDRADDDNDWEDDEDNDDEGPRAPRPSDDPLGQWAEDHLAQTLAEILRLKGRGDHANHTMCLRCTKNAADHRCMHCLSGGELLCGDCILDGHRYLPFH</sequence>
<proteinExistence type="predicted"/>
<comment type="caution">
    <text evidence="2">The sequence shown here is derived from an EMBL/GenBank/DDBJ whole genome shotgun (WGS) entry which is preliminary data.</text>
</comment>
<organism evidence="2 3">
    <name type="scientific">Mycena metata</name>
    <dbReference type="NCBI Taxonomy" id="1033252"/>
    <lineage>
        <taxon>Eukaryota</taxon>
        <taxon>Fungi</taxon>
        <taxon>Dikarya</taxon>
        <taxon>Basidiomycota</taxon>
        <taxon>Agaricomycotina</taxon>
        <taxon>Agaricomycetes</taxon>
        <taxon>Agaricomycetidae</taxon>
        <taxon>Agaricales</taxon>
        <taxon>Marasmiineae</taxon>
        <taxon>Mycenaceae</taxon>
        <taxon>Mycena</taxon>
    </lineage>
</organism>
<gene>
    <name evidence="2" type="ORF">B0H16DRAFT_1725006</name>
</gene>
<protein>
    <submittedName>
        <fullName evidence="2">Uncharacterized protein</fullName>
    </submittedName>
</protein>
<feature type="compositionally biased region" description="Basic residues" evidence="1">
    <location>
        <begin position="1"/>
        <end position="10"/>
    </location>
</feature>
<reference evidence="2" key="1">
    <citation type="submission" date="2023-03" db="EMBL/GenBank/DDBJ databases">
        <title>Massive genome expansion in bonnet fungi (Mycena s.s.) driven by repeated elements and novel gene families across ecological guilds.</title>
        <authorList>
            <consortium name="Lawrence Berkeley National Laboratory"/>
            <person name="Harder C.B."/>
            <person name="Miyauchi S."/>
            <person name="Viragh M."/>
            <person name="Kuo A."/>
            <person name="Thoen E."/>
            <person name="Andreopoulos B."/>
            <person name="Lu D."/>
            <person name="Skrede I."/>
            <person name="Drula E."/>
            <person name="Henrissat B."/>
            <person name="Morin E."/>
            <person name="Kohler A."/>
            <person name="Barry K."/>
            <person name="LaButti K."/>
            <person name="Morin E."/>
            <person name="Salamov A."/>
            <person name="Lipzen A."/>
            <person name="Mereny Z."/>
            <person name="Hegedus B."/>
            <person name="Baldrian P."/>
            <person name="Stursova M."/>
            <person name="Weitz H."/>
            <person name="Taylor A."/>
            <person name="Grigoriev I.V."/>
            <person name="Nagy L.G."/>
            <person name="Martin F."/>
            <person name="Kauserud H."/>
        </authorList>
    </citation>
    <scope>NUCLEOTIDE SEQUENCE</scope>
    <source>
        <strain evidence="2">CBHHK182m</strain>
    </source>
</reference>
<keyword evidence="3" id="KW-1185">Reference proteome</keyword>
<accession>A0AAD7ISR9</accession>
<evidence type="ECO:0000313" key="3">
    <source>
        <dbReference type="Proteomes" id="UP001215598"/>
    </source>
</evidence>
<feature type="compositionally biased region" description="Basic and acidic residues" evidence="1">
    <location>
        <begin position="111"/>
        <end position="120"/>
    </location>
</feature>
<feature type="region of interest" description="Disordered" evidence="1">
    <location>
        <begin position="90"/>
        <end position="125"/>
    </location>
</feature>
<feature type="compositionally biased region" description="Acidic residues" evidence="1">
    <location>
        <begin position="96"/>
        <end position="110"/>
    </location>
</feature>
<dbReference type="Proteomes" id="UP001215598">
    <property type="component" value="Unassembled WGS sequence"/>
</dbReference>
<feature type="region of interest" description="Disordered" evidence="1">
    <location>
        <begin position="1"/>
        <end position="57"/>
    </location>
</feature>
<feature type="compositionally biased region" description="Low complexity" evidence="1">
    <location>
        <begin position="15"/>
        <end position="33"/>
    </location>
</feature>